<dbReference type="OrthoDB" id="4833189at2"/>
<name>A0A2M9D0R8_9CELL</name>
<sequence>MPENLARRILDQPAWTRPSYRALSAYDGPVPPGFVVTAAIPTSADIRVAASNYGVRYVVAFMNQTARYLADFTDDPTGTEVAVLPGAVFAAAGSLRPPGLDFDVLIAVEMLREPGPEPEWPAENHLIEQMILDDLASTEPFVKRDCARFSGPIDVEVPDFVD</sequence>
<keyword evidence="2" id="KW-1185">Reference proteome</keyword>
<dbReference type="AlphaFoldDB" id="A0A2M9D0R8"/>
<proteinExistence type="predicted"/>
<accession>A0A2M9D0R8</accession>
<reference evidence="1 2" key="1">
    <citation type="submission" date="2017-11" db="EMBL/GenBank/DDBJ databases">
        <title>Genomic Encyclopedia of Archaeal and Bacterial Type Strains, Phase II (KMG-II): From Individual Species to Whole Genera.</title>
        <authorList>
            <person name="Goeker M."/>
        </authorList>
    </citation>
    <scope>NUCLEOTIDE SEQUENCE [LARGE SCALE GENOMIC DNA]</scope>
    <source>
        <strain evidence="1 2">DSM 25478</strain>
    </source>
</reference>
<evidence type="ECO:0000313" key="2">
    <source>
        <dbReference type="Proteomes" id="UP000231693"/>
    </source>
</evidence>
<gene>
    <name evidence="1" type="ORF">CLV28_0985</name>
</gene>
<dbReference type="Proteomes" id="UP000231693">
    <property type="component" value="Unassembled WGS sequence"/>
</dbReference>
<evidence type="ECO:0000313" key="1">
    <source>
        <dbReference type="EMBL" id="PJJ77759.1"/>
    </source>
</evidence>
<organism evidence="1 2">
    <name type="scientific">Sediminihabitans luteus</name>
    <dbReference type="NCBI Taxonomy" id="1138585"/>
    <lineage>
        <taxon>Bacteria</taxon>
        <taxon>Bacillati</taxon>
        <taxon>Actinomycetota</taxon>
        <taxon>Actinomycetes</taxon>
        <taxon>Micrococcales</taxon>
        <taxon>Cellulomonadaceae</taxon>
        <taxon>Sediminihabitans</taxon>
    </lineage>
</organism>
<dbReference type="RefSeq" id="WP_100422084.1">
    <property type="nucleotide sequence ID" value="NZ_BOOX01000012.1"/>
</dbReference>
<dbReference type="EMBL" id="PGFE01000001">
    <property type="protein sequence ID" value="PJJ77759.1"/>
    <property type="molecule type" value="Genomic_DNA"/>
</dbReference>
<comment type="caution">
    <text evidence="1">The sequence shown here is derived from an EMBL/GenBank/DDBJ whole genome shotgun (WGS) entry which is preliminary data.</text>
</comment>
<protein>
    <submittedName>
        <fullName evidence="1">Uncharacterized protein</fullName>
    </submittedName>
</protein>